<feature type="transmembrane region" description="Helical" evidence="2">
    <location>
        <begin position="191"/>
        <end position="212"/>
    </location>
</feature>
<keyword evidence="2" id="KW-1133">Transmembrane helix</keyword>
<keyword evidence="2" id="KW-0812">Transmembrane</keyword>
<evidence type="ECO:0000313" key="4">
    <source>
        <dbReference type="Proteomes" id="UP000215305"/>
    </source>
</evidence>
<dbReference type="InterPro" id="IPR021514">
    <property type="entry name" value="DUF3176"/>
</dbReference>
<feature type="transmembrane region" description="Helical" evidence="2">
    <location>
        <begin position="576"/>
        <end position="599"/>
    </location>
</feature>
<sequence>MPSIEMPSGPSGNNENEAFEFHELLDPTVLEDQNFQSRFGLSSNVSGDREADEGTPQLQQTESALDAKNSKCAKGRANRFDWESLTLDTWFGESIAMSFSFLCFIAIVAVLWVYDKKPNPNLKYGLTLNTIVSVLGTGCKSSLIFAVAEAIGQLKWVWFRNKRSRLHDMQSFDDASRGPLGSMMILFEHKAFSLVSLGAAITLLSLAFDPFIQQIVSYPIRETKSVSDQAPAKQARAFVLNGPSGDDINFVNSINAGIWTNNFDVYPTCPSGNCTWPAFDSVGWCSQCEDVTSKATLVGCDDFNLTRSDPHLGVTPCNLTLPHGEPANFNISVRSVSRGSLQMTFPEDVIWSVNYNPELGDPFSPVPTEVYLGVENPMFVVAHAEIDDPDNGSNPKIGRVTECILSLCTRTYHVSVSRGVPSVNTSSPTYGHPFYHIYLNGPESANYTGTPETCWKRDPGPVNVELVAGDPRDDTSHWENATEFAFCGLEHIHNNFPYQITGYAYYSRDYVSEIGAWITDYYDSTRNDNFQRVLDTSLANVMGNIAGSLTKLSLESGNDTVPGTVSRFEVYVAVDWTWIILPAGLLLSAIIFLVSTIFLNRRFKLDLWKSSILAPLYHGLDDDLLAGDNNEHPTASQMSRSANAVDVKLQFSDAKKRLLLQTE</sequence>
<feature type="region of interest" description="Disordered" evidence="1">
    <location>
        <begin position="43"/>
        <end position="66"/>
    </location>
</feature>
<dbReference type="GeneID" id="38127119"/>
<protein>
    <submittedName>
        <fullName evidence="3">Uncharacterized protein</fullName>
    </submittedName>
</protein>
<dbReference type="RefSeq" id="XP_026611493.1">
    <property type="nucleotide sequence ID" value="XM_026758764.1"/>
</dbReference>
<dbReference type="PANTHER" id="PTHR35394">
    <property type="entry name" value="DUF3176 DOMAIN-CONTAINING PROTEIN"/>
    <property type="match status" value="1"/>
</dbReference>
<comment type="caution">
    <text evidence="3">The sequence shown here is derived from an EMBL/GenBank/DDBJ whole genome shotgun (WGS) entry which is preliminary data.</text>
</comment>
<dbReference type="STRING" id="41047.A0A397GE43"/>
<keyword evidence="4" id="KW-1185">Reference proteome</keyword>
<evidence type="ECO:0000256" key="2">
    <source>
        <dbReference type="SAM" id="Phobius"/>
    </source>
</evidence>
<evidence type="ECO:0000256" key="1">
    <source>
        <dbReference type="SAM" id="MobiDB-lite"/>
    </source>
</evidence>
<name>A0A397GE43_ASPTH</name>
<dbReference type="EMBL" id="NKHU02000227">
    <property type="protein sequence ID" value="RHZ47233.1"/>
    <property type="molecule type" value="Genomic_DNA"/>
</dbReference>
<dbReference type="Proteomes" id="UP000215305">
    <property type="component" value="Unassembled WGS sequence"/>
</dbReference>
<dbReference type="Pfam" id="PF11374">
    <property type="entry name" value="DUF3176"/>
    <property type="match status" value="1"/>
</dbReference>
<reference evidence="3" key="1">
    <citation type="submission" date="2018-08" db="EMBL/GenBank/DDBJ databases">
        <title>Draft genome sequence of azole-resistant Aspergillus thermomutatus (Neosartorya pseudofischeri) strain HMR AF 39, isolated from a human nasal aspirate.</title>
        <authorList>
            <person name="Parent-Michaud M."/>
            <person name="Dufresne P.J."/>
            <person name="Fournier E."/>
            <person name="Martineau C."/>
            <person name="Moreira S."/>
            <person name="Perkins V."/>
            <person name="De Repentigny L."/>
            <person name="Dufresne S.F."/>
        </authorList>
    </citation>
    <scope>NUCLEOTIDE SEQUENCE [LARGE SCALE GENOMIC DNA]</scope>
    <source>
        <strain evidence="3">HMR AF 39</strain>
    </source>
</reference>
<organism evidence="3 4">
    <name type="scientific">Aspergillus thermomutatus</name>
    <name type="common">Neosartorya pseudofischeri</name>
    <dbReference type="NCBI Taxonomy" id="41047"/>
    <lineage>
        <taxon>Eukaryota</taxon>
        <taxon>Fungi</taxon>
        <taxon>Dikarya</taxon>
        <taxon>Ascomycota</taxon>
        <taxon>Pezizomycotina</taxon>
        <taxon>Eurotiomycetes</taxon>
        <taxon>Eurotiomycetidae</taxon>
        <taxon>Eurotiales</taxon>
        <taxon>Aspergillaceae</taxon>
        <taxon>Aspergillus</taxon>
        <taxon>Aspergillus subgen. Fumigati</taxon>
    </lineage>
</organism>
<dbReference type="PANTHER" id="PTHR35394:SF5">
    <property type="entry name" value="DUF3176 DOMAIN-CONTAINING PROTEIN"/>
    <property type="match status" value="1"/>
</dbReference>
<evidence type="ECO:0000313" key="3">
    <source>
        <dbReference type="EMBL" id="RHZ47233.1"/>
    </source>
</evidence>
<proteinExistence type="predicted"/>
<accession>A0A397GE43</accession>
<dbReference type="AlphaFoldDB" id="A0A397GE43"/>
<feature type="transmembrane region" description="Helical" evidence="2">
    <location>
        <begin position="95"/>
        <end position="114"/>
    </location>
</feature>
<dbReference type="OrthoDB" id="5376804at2759"/>
<gene>
    <name evidence="3" type="ORF">CDV56_105145</name>
</gene>
<keyword evidence="2" id="KW-0472">Membrane</keyword>
<dbReference type="VEuPathDB" id="FungiDB:CDV56_105145"/>